<evidence type="ECO:0000313" key="1">
    <source>
        <dbReference type="EMBL" id="BBB16617.1"/>
    </source>
</evidence>
<dbReference type="EMBL" id="LC332918">
    <property type="protein sequence ID" value="BBB16617.1"/>
    <property type="molecule type" value="Genomic_DNA"/>
</dbReference>
<protein>
    <submittedName>
        <fullName evidence="1">Uncharacterized protein</fullName>
    </submittedName>
</protein>
<accession>A0A2Z5UZL6</accession>
<dbReference type="Proteomes" id="UP000317522">
    <property type="component" value="Segment"/>
</dbReference>
<name>A0A2Z5UZL6_9VIRU</name>
<proteinExistence type="predicted"/>
<organism evidence="1">
    <name type="scientific">Heliothis virescens ascovirus 3j</name>
    <dbReference type="NCBI Taxonomy" id="1561067"/>
    <lineage>
        <taxon>Viruses</taxon>
        <taxon>Varidnaviria</taxon>
        <taxon>Bamfordvirae</taxon>
        <taxon>Nucleocytoviricota</taxon>
        <taxon>Megaviricetes</taxon>
        <taxon>Pimascovirales</taxon>
        <taxon>Pimascovirales incertae sedis</taxon>
        <taxon>Ascoviridae</taxon>
        <taxon>Ascovirus</taxon>
    </lineage>
</organism>
<sequence>MTLYDVTESIRMCLYDMSDTRRLCDNVNSLLSSFPGEHRLLISRDGTKFYGTLHTLHLLVSRCICSRELKEAAYARCSTAVLSFCNTYNDEEKRCIENLCSRFVGEDNNHFRTFEEVGGHNLDMIVLSCMYSTFLFSTWYAVDHVFNRAAIHSHLEATCRNMLGPVIITHCVVSNECVIEDLLSWARRRALEFRSQLRARRRLLLLDIEEDEYDSAYSDNYEEEEEEDNEDDK</sequence>
<reference evidence="1" key="1">
    <citation type="submission" date="2017-10" db="EMBL/GenBank/DDBJ databases">
        <title>Ascovirus isolated from Spodoptera litura (Noctuidae: Lepidoptera) transmitted by generalist endoparasitoid Meteorus pulchricornis (Braconidae: Hymenoptera).</title>
        <authorList>
            <person name="Arai E."/>
            <person name="Ishii K."/>
            <person name="Ishii H."/>
            <person name="Kunimi Y."/>
            <person name="Inoue M.N."/>
            <person name="Makiyama N."/>
            <person name="Sagawa S."/>
            <person name="Nakai M."/>
        </authorList>
    </citation>
    <scope>NUCLEOTIDE SEQUENCE [LARGE SCALE GENOMIC DNA]</scope>
    <source>
        <strain evidence="1">ENT01</strain>
    </source>
</reference>